<proteinExistence type="predicted"/>
<reference evidence="1" key="2">
    <citation type="journal article" date="2015" name="Fish Shellfish Immunol.">
        <title>Early steps in the European eel (Anguilla anguilla)-Vibrio vulnificus interaction in the gills: Role of the RtxA13 toxin.</title>
        <authorList>
            <person name="Callol A."/>
            <person name="Pajuelo D."/>
            <person name="Ebbesson L."/>
            <person name="Teles M."/>
            <person name="MacKenzie S."/>
            <person name="Amaro C."/>
        </authorList>
    </citation>
    <scope>NUCLEOTIDE SEQUENCE</scope>
</reference>
<organism evidence="1">
    <name type="scientific">Anguilla anguilla</name>
    <name type="common">European freshwater eel</name>
    <name type="synonym">Muraena anguilla</name>
    <dbReference type="NCBI Taxonomy" id="7936"/>
    <lineage>
        <taxon>Eukaryota</taxon>
        <taxon>Metazoa</taxon>
        <taxon>Chordata</taxon>
        <taxon>Craniata</taxon>
        <taxon>Vertebrata</taxon>
        <taxon>Euteleostomi</taxon>
        <taxon>Actinopterygii</taxon>
        <taxon>Neopterygii</taxon>
        <taxon>Teleostei</taxon>
        <taxon>Anguilliformes</taxon>
        <taxon>Anguillidae</taxon>
        <taxon>Anguilla</taxon>
    </lineage>
</organism>
<evidence type="ECO:0000313" key="1">
    <source>
        <dbReference type="EMBL" id="JAH56958.1"/>
    </source>
</evidence>
<name>A0A0E9TW54_ANGAN</name>
<protein>
    <submittedName>
        <fullName evidence="1">Uncharacterized protein</fullName>
    </submittedName>
</protein>
<dbReference type="EMBL" id="GBXM01051619">
    <property type="protein sequence ID" value="JAH56958.1"/>
    <property type="molecule type" value="Transcribed_RNA"/>
</dbReference>
<accession>A0A0E9TW54</accession>
<reference evidence="1" key="1">
    <citation type="submission" date="2014-11" db="EMBL/GenBank/DDBJ databases">
        <authorList>
            <person name="Amaro Gonzalez C."/>
        </authorList>
    </citation>
    <scope>NUCLEOTIDE SEQUENCE</scope>
</reference>
<dbReference type="AlphaFoldDB" id="A0A0E9TW54"/>
<sequence>MVHIHMLHKPQASVCVGLACSLNGL</sequence>